<evidence type="ECO:0000313" key="5">
    <source>
        <dbReference type="Proteomes" id="UP000298246"/>
    </source>
</evidence>
<dbReference type="InterPro" id="IPR050624">
    <property type="entry name" value="HTH-type_Tx_Regulator"/>
</dbReference>
<dbReference type="InterPro" id="IPR039532">
    <property type="entry name" value="TetR_C_Firmicutes"/>
</dbReference>
<dbReference type="InterPro" id="IPR001647">
    <property type="entry name" value="HTH_TetR"/>
</dbReference>
<dbReference type="Gene3D" id="1.10.357.10">
    <property type="entry name" value="Tetracycline Repressor, domain 2"/>
    <property type="match status" value="1"/>
</dbReference>
<feature type="domain" description="HTH tetR-type" evidence="3">
    <location>
        <begin position="6"/>
        <end position="66"/>
    </location>
</feature>
<evidence type="ECO:0000259" key="3">
    <source>
        <dbReference type="PROSITE" id="PS50977"/>
    </source>
</evidence>
<evidence type="ECO:0000313" key="4">
    <source>
        <dbReference type="EMBL" id="TFE84899.1"/>
    </source>
</evidence>
<sequence length="189" mass="21757">MDRRIQKTRQSIMNAFIDLLAEKGLEKITINDIAERANINRGTVYLHYVDKFDLLDKCIEFYVERLLAHCVDRADTRLDISAFQRVFEFLEAHFTIYKLLLSNEGFGYFRKRLYAVIAGTVTEVVGVQSGNSSLANEVTTHFLTSGFIGVLEWWIQHSMPCSVQKTTEQLLFLLEPYTRHLVQAEVDGS</sequence>
<feature type="DNA-binding region" description="H-T-H motif" evidence="2">
    <location>
        <begin position="29"/>
        <end position="48"/>
    </location>
</feature>
<name>A0A4Y8PVD5_9BACL</name>
<reference evidence="4 5" key="1">
    <citation type="submission" date="2017-03" db="EMBL/GenBank/DDBJ databases">
        <title>Isolation of Levoglucosan Utilizing Bacteria.</title>
        <authorList>
            <person name="Arya A.S."/>
        </authorList>
    </citation>
    <scope>NUCLEOTIDE SEQUENCE [LARGE SCALE GENOMIC DNA]</scope>
    <source>
        <strain evidence="4 5">MEC069</strain>
    </source>
</reference>
<dbReference type="PROSITE" id="PS50977">
    <property type="entry name" value="HTH_TETR_2"/>
    <property type="match status" value="1"/>
</dbReference>
<dbReference type="SUPFAM" id="SSF46689">
    <property type="entry name" value="Homeodomain-like"/>
    <property type="match status" value="1"/>
</dbReference>
<gene>
    <name evidence="4" type="ORF">B5M42_18660</name>
</gene>
<dbReference type="InterPro" id="IPR009057">
    <property type="entry name" value="Homeodomain-like_sf"/>
</dbReference>
<keyword evidence="5" id="KW-1185">Reference proteome</keyword>
<dbReference type="PRINTS" id="PR00455">
    <property type="entry name" value="HTHTETR"/>
</dbReference>
<evidence type="ECO:0000256" key="1">
    <source>
        <dbReference type="ARBA" id="ARBA00023125"/>
    </source>
</evidence>
<comment type="caution">
    <text evidence="4">The sequence shown here is derived from an EMBL/GenBank/DDBJ whole genome shotgun (WGS) entry which is preliminary data.</text>
</comment>
<dbReference type="PANTHER" id="PTHR43479">
    <property type="entry name" value="ACREF/ENVCD OPERON REPRESSOR-RELATED"/>
    <property type="match status" value="1"/>
</dbReference>
<organism evidence="4 5">
    <name type="scientific">Paenibacillus athensensis</name>
    <dbReference type="NCBI Taxonomy" id="1967502"/>
    <lineage>
        <taxon>Bacteria</taxon>
        <taxon>Bacillati</taxon>
        <taxon>Bacillota</taxon>
        <taxon>Bacilli</taxon>
        <taxon>Bacillales</taxon>
        <taxon>Paenibacillaceae</taxon>
        <taxon>Paenibacillus</taxon>
    </lineage>
</organism>
<dbReference type="OrthoDB" id="9810250at2"/>
<dbReference type="PANTHER" id="PTHR43479:SF7">
    <property type="entry name" value="TETR-FAMILY TRANSCRIPTIONAL REGULATOR"/>
    <property type="match status" value="1"/>
</dbReference>
<keyword evidence="1 2" id="KW-0238">DNA-binding</keyword>
<dbReference type="Pfam" id="PF14278">
    <property type="entry name" value="TetR_C_8"/>
    <property type="match status" value="1"/>
</dbReference>
<dbReference type="RefSeq" id="WP_134755561.1">
    <property type="nucleotide sequence ID" value="NZ_MYFO02000020.1"/>
</dbReference>
<dbReference type="EMBL" id="MYFO01000030">
    <property type="protein sequence ID" value="TFE84899.1"/>
    <property type="molecule type" value="Genomic_DNA"/>
</dbReference>
<proteinExistence type="predicted"/>
<dbReference type="Pfam" id="PF00440">
    <property type="entry name" value="TetR_N"/>
    <property type="match status" value="1"/>
</dbReference>
<dbReference type="AlphaFoldDB" id="A0A4Y8PVD5"/>
<dbReference type="GO" id="GO:0003677">
    <property type="term" value="F:DNA binding"/>
    <property type="evidence" value="ECO:0007669"/>
    <property type="project" value="UniProtKB-UniRule"/>
</dbReference>
<protein>
    <submittedName>
        <fullName evidence="4">TetR family transcriptional regulator</fullName>
    </submittedName>
</protein>
<dbReference type="Proteomes" id="UP000298246">
    <property type="component" value="Unassembled WGS sequence"/>
</dbReference>
<accession>A0A4Y8PVD5</accession>
<evidence type="ECO:0000256" key="2">
    <source>
        <dbReference type="PROSITE-ProRule" id="PRU00335"/>
    </source>
</evidence>